<keyword evidence="4" id="KW-1185">Reference proteome</keyword>
<evidence type="ECO:0000313" key="2">
    <source>
        <dbReference type="EMBL" id="WNM24487.1"/>
    </source>
</evidence>
<proteinExistence type="inferred from homology"/>
<sequence length="112" mass="12307">MTASVVRSGIVAAPRLLLIGIVRAYQLTVSPWIAPRCKYYPSCSHYGLEALRRHGAIKGTALAVWRVLRCNPWSNGGVDDVPEVGMPLFRKHESTACTHGEPVTSTPVDRHE</sequence>
<accession>A0AA96FD40</accession>
<keyword evidence="1" id="KW-0472">Membrane</keyword>
<accession>A0AA96F6N4</accession>
<comment type="function">
    <text evidence="1">Could be involved in insertion of integral membrane proteins into the membrane.</text>
</comment>
<comment type="similarity">
    <text evidence="1">Belongs to the UPF0161 family.</text>
</comment>
<dbReference type="RefSeq" id="WP_313498305.1">
    <property type="nucleotide sequence ID" value="NZ_CP134879.1"/>
</dbReference>
<name>A0AA96FD40_9MICO</name>
<protein>
    <recommendedName>
        <fullName evidence="1">Putative membrane protein insertion efficiency factor</fullName>
    </recommendedName>
</protein>
<dbReference type="HAMAP" id="MF_00386">
    <property type="entry name" value="UPF0161_YidD"/>
    <property type="match status" value="1"/>
</dbReference>
<dbReference type="GO" id="GO:0005886">
    <property type="term" value="C:plasma membrane"/>
    <property type="evidence" value="ECO:0007669"/>
    <property type="project" value="UniProtKB-SubCell"/>
</dbReference>
<dbReference type="InterPro" id="IPR002696">
    <property type="entry name" value="Membr_insert_effic_factor_YidD"/>
</dbReference>
<dbReference type="PANTHER" id="PTHR33383">
    <property type="entry name" value="MEMBRANE PROTEIN INSERTION EFFICIENCY FACTOR-RELATED"/>
    <property type="match status" value="1"/>
</dbReference>
<evidence type="ECO:0000313" key="3">
    <source>
        <dbReference type="EMBL" id="WNM27317.1"/>
    </source>
</evidence>
<keyword evidence="1" id="KW-1003">Cell membrane</keyword>
<organism evidence="3">
    <name type="scientific">Demequina capsici</name>
    <dbReference type="NCBI Taxonomy" id="3075620"/>
    <lineage>
        <taxon>Bacteria</taxon>
        <taxon>Bacillati</taxon>
        <taxon>Actinomycetota</taxon>
        <taxon>Actinomycetes</taxon>
        <taxon>Micrococcales</taxon>
        <taxon>Demequinaceae</taxon>
        <taxon>Demequina</taxon>
    </lineage>
</organism>
<reference evidence="3 4" key="1">
    <citation type="submission" date="2023-09" db="EMBL/GenBank/DDBJ databases">
        <title>Demequina sp. a novel bacteria isolated from Capsicum annuum.</title>
        <authorList>
            <person name="Humaira Z."/>
            <person name="Lee J."/>
            <person name="Cho D."/>
        </authorList>
    </citation>
    <scope>NUCLEOTIDE SEQUENCE</scope>
    <source>
        <strain evidence="2 4">OYTSA14</strain>
        <strain evidence="3">PMTSA13</strain>
    </source>
</reference>
<gene>
    <name evidence="3" type="primary">yidD</name>
    <name evidence="2" type="ORF">RN606_14155</name>
    <name evidence="3" type="ORF">RN607_14100</name>
</gene>
<dbReference type="KEGG" id="dcp:RN607_14100"/>
<evidence type="ECO:0000256" key="1">
    <source>
        <dbReference type="HAMAP-Rule" id="MF_00386"/>
    </source>
</evidence>
<dbReference type="EMBL" id="CP134880">
    <property type="protein sequence ID" value="WNM27317.1"/>
    <property type="molecule type" value="Genomic_DNA"/>
</dbReference>
<evidence type="ECO:0000313" key="4">
    <source>
        <dbReference type="Proteomes" id="UP001304125"/>
    </source>
</evidence>
<dbReference type="AlphaFoldDB" id="A0AA96FD40"/>
<dbReference type="SMART" id="SM01234">
    <property type="entry name" value="Haemolytic"/>
    <property type="match status" value="1"/>
</dbReference>
<dbReference type="Proteomes" id="UP001303408">
    <property type="component" value="Chromosome"/>
</dbReference>
<dbReference type="Proteomes" id="UP001304125">
    <property type="component" value="Chromosome"/>
</dbReference>
<dbReference type="EMBL" id="CP134879">
    <property type="protein sequence ID" value="WNM24487.1"/>
    <property type="molecule type" value="Genomic_DNA"/>
</dbReference>
<dbReference type="PANTHER" id="PTHR33383:SF1">
    <property type="entry name" value="MEMBRANE PROTEIN INSERTION EFFICIENCY FACTOR-RELATED"/>
    <property type="match status" value="1"/>
</dbReference>
<comment type="subcellular location">
    <subcellularLocation>
        <location evidence="1">Cell membrane</location>
        <topology evidence="1">Peripheral membrane protein</topology>
        <orientation evidence="1">Cytoplasmic side</orientation>
    </subcellularLocation>
</comment>
<dbReference type="NCBIfam" id="TIGR00278">
    <property type="entry name" value="membrane protein insertion efficiency factor YidD"/>
    <property type="match status" value="1"/>
</dbReference>
<dbReference type="Pfam" id="PF01809">
    <property type="entry name" value="YidD"/>
    <property type="match status" value="1"/>
</dbReference>